<keyword evidence="8" id="KW-0963">Cytoplasm</keyword>
<evidence type="ECO:0000256" key="9">
    <source>
        <dbReference type="ARBA" id="ARBA00022737"/>
    </source>
</evidence>
<evidence type="ECO:0000313" key="18">
    <source>
        <dbReference type="RefSeq" id="XP_032801086.1"/>
    </source>
</evidence>
<dbReference type="PANTHER" id="PTHR46180">
    <property type="entry name" value="VINCULIN"/>
    <property type="match status" value="1"/>
</dbReference>
<evidence type="ECO:0000256" key="8">
    <source>
        <dbReference type="ARBA" id="ARBA00022490"/>
    </source>
</evidence>
<proteinExistence type="inferred from homology"/>
<keyword evidence="10" id="KW-0130">Cell adhesion</keyword>
<evidence type="ECO:0000256" key="1">
    <source>
        <dbReference type="ARBA" id="ARBA00004188"/>
    </source>
</evidence>
<dbReference type="Gene3D" id="1.20.120.810">
    <property type="entry name" value="Vinculin, Vh2 four-helix bundle"/>
    <property type="match status" value="1"/>
</dbReference>
<evidence type="ECO:0000256" key="2">
    <source>
        <dbReference type="ARBA" id="ARBA00004245"/>
    </source>
</evidence>
<comment type="similarity">
    <text evidence="5">Belongs to the vinculin/alpha-catenin family.</text>
</comment>
<evidence type="ECO:0000256" key="11">
    <source>
        <dbReference type="ARBA" id="ARBA00022949"/>
    </source>
</evidence>
<keyword evidence="17" id="KW-1185">Reference proteome</keyword>
<dbReference type="GO" id="GO:0005912">
    <property type="term" value="C:adherens junction"/>
    <property type="evidence" value="ECO:0007669"/>
    <property type="project" value="UniProtKB-SubCell"/>
</dbReference>
<keyword evidence="14" id="KW-0206">Cytoskeleton</keyword>
<evidence type="ECO:0000256" key="10">
    <source>
        <dbReference type="ARBA" id="ARBA00022889"/>
    </source>
</evidence>
<dbReference type="InterPro" id="IPR036723">
    <property type="entry name" value="Alpha-catenin/vinculin-like_sf"/>
</dbReference>
<dbReference type="RefSeq" id="XP_032801086.1">
    <property type="nucleotide sequence ID" value="XM_032945195.1"/>
</dbReference>
<evidence type="ECO:0000313" key="17">
    <source>
        <dbReference type="Proteomes" id="UP001318040"/>
    </source>
</evidence>
<keyword evidence="13" id="KW-0009">Actin-binding</keyword>
<dbReference type="GO" id="GO:0051015">
    <property type="term" value="F:actin filament binding"/>
    <property type="evidence" value="ECO:0007669"/>
    <property type="project" value="InterPro"/>
</dbReference>
<dbReference type="GO" id="GO:0007155">
    <property type="term" value="P:cell adhesion"/>
    <property type="evidence" value="ECO:0007669"/>
    <property type="project" value="UniProtKB-KW"/>
</dbReference>
<dbReference type="Gene3D" id="1.20.120.230">
    <property type="entry name" value="Alpha-catenin/vinculin-like"/>
    <property type="match status" value="2"/>
</dbReference>
<dbReference type="AlphaFoldDB" id="A0AAJ7SKJ4"/>
<keyword evidence="11" id="KW-0965">Cell junction</keyword>
<sequence length="480" mass="52280">MQDVVTREVCDIFSDTTTPIKLLTVAAMAPVNTPNRDRVFAERAAAFERHAGRLASTAEKAASVGALNAASVEAITGAVRAARELTPQVVSAAKIVLKNPGNQAAEEHLETMRNQWVENVETLTGLVDSAIDTPSLIDASEEAIRKDLERCKVAMATMQPQTLVAGATSIARRANRILLVSRRETENSEDPAFRERIGNAASDVEAAIAPMVMGAKALAHNIAQPGLQKDFLECGQRVLESVGRVRGAFHTPEFPPPPPDLDSLNLCEEEEAAPPKPPLPEGDLPPPRPPPPEERDDEFPELETGAEVNRPIMVAARQLHDEARKWSSKGNDIIAAAKRMALLMAEMSRLVRGGSGNKRALIQCAKDIAKASDEVTGLAKEVAKQCTDKRIRTNLLQVCERIPTISTQLKILSTVKATMLGRTNISDEESEQATEMLVHNAQNLMQSVKETVREAEAASIKIRTDAGLTLRWVRKTPWYQ</sequence>
<dbReference type="KEGG" id="pmrn:116938031"/>
<evidence type="ECO:0000256" key="12">
    <source>
        <dbReference type="ARBA" id="ARBA00023136"/>
    </source>
</evidence>
<dbReference type="GO" id="GO:0002102">
    <property type="term" value="C:podosome"/>
    <property type="evidence" value="ECO:0007669"/>
    <property type="project" value="UniProtKB-SubCell"/>
</dbReference>
<reference evidence="18" key="1">
    <citation type="submission" date="2025-08" db="UniProtKB">
        <authorList>
            <consortium name="RefSeq"/>
        </authorList>
    </citation>
    <scope>IDENTIFICATION</scope>
    <source>
        <tissue evidence="18">Sperm</tissue>
    </source>
</reference>
<keyword evidence="7" id="KW-1003">Cell membrane</keyword>
<evidence type="ECO:0000256" key="5">
    <source>
        <dbReference type="ARBA" id="ARBA00008376"/>
    </source>
</evidence>
<evidence type="ECO:0000256" key="7">
    <source>
        <dbReference type="ARBA" id="ARBA00022475"/>
    </source>
</evidence>
<protein>
    <recommendedName>
        <fullName evidence="6">Vinculin</fullName>
    </recommendedName>
    <alternativeName>
        <fullName evidence="15">Metavinculin</fullName>
    </alternativeName>
</protein>
<evidence type="ECO:0000256" key="6">
    <source>
        <dbReference type="ARBA" id="ARBA00014125"/>
    </source>
</evidence>
<feature type="region of interest" description="Disordered" evidence="16">
    <location>
        <begin position="269"/>
        <end position="307"/>
    </location>
</feature>
<feature type="compositionally biased region" description="Pro residues" evidence="16">
    <location>
        <begin position="274"/>
        <end position="290"/>
    </location>
</feature>
<evidence type="ECO:0000256" key="16">
    <source>
        <dbReference type="SAM" id="MobiDB-lite"/>
    </source>
</evidence>
<dbReference type="Proteomes" id="UP001318040">
    <property type="component" value="Unplaced"/>
</dbReference>
<evidence type="ECO:0000256" key="14">
    <source>
        <dbReference type="ARBA" id="ARBA00023212"/>
    </source>
</evidence>
<keyword evidence="12" id="KW-0472">Membrane</keyword>
<dbReference type="InterPro" id="IPR006077">
    <property type="entry name" value="Vinculin/catenin"/>
</dbReference>
<gene>
    <name evidence="18" type="primary">LOC116938031</name>
</gene>
<dbReference type="Pfam" id="PF01044">
    <property type="entry name" value="Vinculin"/>
    <property type="match status" value="1"/>
</dbReference>
<dbReference type="SUPFAM" id="SSF47220">
    <property type="entry name" value="alpha-catenin/vinculin-like"/>
    <property type="match status" value="3"/>
</dbReference>
<evidence type="ECO:0000256" key="3">
    <source>
        <dbReference type="ARBA" id="ARBA00004278"/>
    </source>
</evidence>
<comment type="subcellular location">
    <subcellularLocation>
        <location evidence="4">Cell junction</location>
        <location evidence="4">Adherens junction</location>
    </subcellularLocation>
    <subcellularLocation>
        <location evidence="3">Cell membrane</location>
        <location evidence="3">Sarcolemma</location>
        <topology evidence="3">Peripheral membrane protein</topology>
        <orientation evidence="3">Cytoplasmic side</orientation>
    </subcellularLocation>
    <subcellularLocation>
        <location evidence="1">Cell projection</location>
        <location evidence="1">Podosome</location>
    </subcellularLocation>
    <subcellularLocation>
        <location evidence="2">Cytoplasm</location>
        <location evidence="2">Cytoskeleton</location>
    </subcellularLocation>
</comment>
<dbReference type="FunFam" id="1.20.120.230:FF:000010">
    <property type="entry name" value="Vinculin a"/>
    <property type="match status" value="1"/>
</dbReference>
<dbReference type="InterPro" id="IPR017997">
    <property type="entry name" value="Vinculin"/>
</dbReference>
<name>A0AAJ7SKJ4_PETMA</name>
<dbReference type="PRINTS" id="PR00806">
    <property type="entry name" value="VINCULIN"/>
</dbReference>
<evidence type="ECO:0000256" key="4">
    <source>
        <dbReference type="ARBA" id="ARBA00004536"/>
    </source>
</evidence>
<accession>A0AAJ7SKJ4</accession>
<evidence type="ECO:0000256" key="13">
    <source>
        <dbReference type="ARBA" id="ARBA00023203"/>
    </source>
</evidence>
<dbReference type="GO" id="GO:0042383">
    <property type="term" value="C:sarcolemma"/>
    <property type="evidence" value="ECO:0007669"/>
    <property type="project" value="UniProtKB-SubCell"/>
</dbReference>
<organism evidence="17 18">
    <name type="scientific">Petromyzon marinus</name>
    <name type="common">Sea lamprey</name>
    <dbReference type="NCBI Taxonomy" id="7757"/>
    <lineage>
        <taxon>Eukaryota</taxon>
        <taxon>Metazoa</taxon>
        <taxon>Chordata</taxon>
        <taxon>Craniata</taxon>
        <taxon>Vertebrata</taxon>
        <taxon>Cyclostomata</taxon>
        <taxon>Hyperoartia</taxon>
        <taxon>Petromyzontiformes</taxon>
        <taxon>Petromyzontidae</taxon>
        <taxon>Petromyzon</taxon>
    </lineage>
</organism>
<evidence type="ECO:0000256" key="15">
    <source>
        <dbReference type="ARBA" id="ARBA00033411"/>
    </source>
</evidence>
<keyword evidence="9" id="KW-0677">Repeat</keyword>